<organism evidence="1 2">
    <name type="scientific">Luteococcus japonicus LSP_Lj1</name>
    <dbReference type="NCBI Taxonomy" id="1255658"/>
    <lineage>
        <taxon>Bacteria</taxon>
        <taxon>Bacillati</taxon>
        <taxon>Actinomycetota</taxon>
        <taxon>Actinomycetes</taxon>
        <taxon>Propionibacteriales</taxon>
        <taxon>Propionibacteriaceae</taxon>
        <taxon>Luteococcus</taxon>
    </lineage>
</organism>
<proteinExistence type="predicted"/>
<evidence type="ECO:0000313" key="2">
    <source>
        <dbReference type="Proteomes" id="UP000188342"/>
    </source>
</evidence>
<dbReference type="SUPFAM" id="SSF52833">
    <property type="entry name" value="Thioredoxin-like"/>
    <property type="match status" value="1"/>
</dbReference>
<dbReference type="InterPro" id="IPR036249">
    <property type="entry name" value="Thioredoxin-like_sf"/>
</dbReference>
<dbReference type="Proteomes" id="UP000188342">
    <property type="component" value="Unassembled WGS sequence"/>
</dbReference>
<evidence type="ECO:0008006" key="3">
    <source>
        <dbReference type="Google" id="ProtNLM"/>
    </source>
</evidence>
<dbReference type="CDD" id="cd02972">
    <property type="entry name" value="DsbA_family"/>
    <property type="match status" value="1"/>
</dbReference>
<gene>
    <name evidence="1" type="ORF">FM114_04580</name>
</gene>
<sequence length="207" mass="23344">MMTSVDFWFDPLCPWAWMTSRWMLEVEKVRDVNTTFHVMSLSVLNDGRDLPEEYVEHMREGWVGVRAALLVEQQYGSEQLREFYTSLGTRYHLGKEPKTIETVRAALAELGLDEAIADKADAWKPGDEPDELDVALRTSHHEGMDPVGDEVGTPVIHINGKALFGPVISPAPKGEQAGRLFDGFALVTEYDGFYELKRTRTVGPIFD</sequence>
<name>A0A1R4IZ09_9ACTN</name>
<dbReference type="InterPro" id="IPR053977">
    <property type="entry name" value="Rv2466c-like"/>
</dbReference>
<dbReference type="AlphaFoldDB" id="A0A1R4IZ09"/>
<dbReference type="Pfam" id="PF22234">
    <property type="entry name" value="Rv2466c-like"/>
    <property type="match status" value="1"/>
</dbReference>
<dbReference type="EMBL" id="FUKQ01000017">
    <property type="protein sequence ID" value="SJN25080.1"/>
    <property type="molecule type" value="Genomic_DNA"/>
</dbReference>
<evidence type="ECO:0000313" key="1">
    <source>
        <dbReference type="EMBL" id="SJN25080.1"/>
    </source>
</evidence>
<protein>
    <recommendedName>
        <fullName evidence="3">DSBA-like thioredoxin domain-containing protein</fullName>
    </recommendedName>
</protein>
<reference evidence="1 2" key="1">
    <citation type="submission" date="2017-02" db="EMBL/GenBank/DDBJ databases">
        <authorList>
            <person name="Peterson S.W."/>
        </authorList>
    </citation>
    <scope>NUCLEOTIDE SEQUENCE [LARGE SCALE GENOMIC DNA]</scope>
    <source>
        <strain evidence="1 2">LSP_Lj1</strain>
    </source>
</reference>
<dbReference type="STRING" id="1255658.FM114_04580"/>
<dbReference type="RefSeq" id="WP_218668451.1">
    <property type="nucleotide sequence ID" value="NZ_FUKQ01000017.1"/>
</dbReference>
<dbReference type="Gene3D" id="3.40.30.10">
    <property type="entry name" value="Glutaredoxin"/>
    <property type="match status" value="1"/>
</dbReference>
<keyword evidence="2" id="KW-1185">Reference proteome</keyword>
<accession>A0A1R4IZ09</accession>